<dbReference type="RefSeq" id="WP_005676135.1">
    <property type="nucleotide sequence ID" value="NZ_CAXYLJ010000013.1"/>
</dbReference>
<evidence type="ECO:0000256" key="1">
    <source>
        <dbReference type="SAM" id="Phobius"/>
    </source>
</evidence>
<evidence type="ECO:0000313" key="3">
    <source>
        <dbReference type="Proteomes" id="UP000283512"/>
    </source>
</evidence>
<proteinExistence type="predicted"/>
<sequence>MNLNNFITVCISVMSVSAISFYISEKTEINRRDMNNIQKSLGKNKILILPAYENNRYNMMLLKNKLSNFRFTNISEEFLEFPSSRTTGLSQRFFAYVNNQGRMTSFYFPSKNQQDITRLYLNHLKEKIQKNNKNKIVGHK</sequence>
<name>A0A414Z2A8_9BACE</name>
<reference evidence="2 3" key="1">
    <citation type="submission" date="2018-08" db="EMBL/GenBank/DDBJ databases">
        <title>A genome reference for cultivated species of the human gut microbiota.</title>
        <authorList>
            <person name="Zou Y."/>
            <person name="Xue W."/>
            <person name="Luo G."/>
        </authorList>
    </citation>
    <scope>NUCLEOTIDE SEQUENCE [LARGE SCALE GENOMIC DNA]</scope>
    <source>
        <strain evidence="2 3">AM16-49B</strain>
    </source>
</reference>
<keyword evidence="1" id="KW-0472">Membrane</keyword>
<comment type="caution">
    <text evidence="2">The sequence shown here is derived from an EMBL/GenBank/DDBJ whole genome shotgun (WGS) entry which is preliminary data.</text>
</comment>
<keyword evidence="1" id="KW-0812">Transmembrane</keyword>
<evidence type="ECO:0008006" key="4">
    <source>
        <dbReference type="Google" id="ProtNLM"/>
    </source>
</evidence>
<feature type="transmembrane region" description="Helical" evidence="1">
    <location>
        <begin position="6"/>
        <end position="24"/>
    </location>
</feature>
<accession>A0A414Z2A8</accession>
<dbReference type="Proteomes" id="UP000283512">
    <property type="component" value="Unassembled WGS sequence"/>
</dbReference>
<keyword evidence="1" id="KW-1133">Transmembrane helix</keyword>
<evidence type="ECO:0000313" key="2">
    <source>
        <dbReference type="EMBL" id="RHH94096.1"/>
    </source>
</evidence>
<dbReference type="EMBL" id="QRKD01000002">
    <property type="protein sequence ID" value="RHH94096.1"/>
    <property type="molecule type" value="Genomic_DNA"/>
</dbReference>
<organism evidence="2 3">
    <name type="scientific">Bacteroides caccae</name>
    <dbReference type="NCBI Taxonomy" id="47678"/>
    <lineage>
        <taxon>Bacteria</taxon>
        <taxon>Pseudomonadati</taxon>
        <taxon>Bacteroidota</taxon>
        <taxon>Bacteroidia</taxon>
        <taxon>Bacteroidales</taxon>
        <taxon>Bacteroidaceae</taxon>
        <taxon>Bacteroides</taxon>
    </lineage>
</organism>
<protein>
    <recommendedName>
        <fullName evidence="4">Transmembrane protein</fullName>
    </recommendedName>
</protein>
<dbReference type="AlphaFoldDB" id="A0A414Z2A8"/>
<dbReference type="KEGG" id="bcac:CGC64_12395"/>
<gene>
    <name evidence="2" type="ORF">DW190_05375</name>
</gene>